<sequence length="269" mass="29935">MDPGISEEIKGIEGAATGSGEIVESMPMEWTDEKHNSYLNSIEASFVNQLYNHEFNSNHLLGWSSRTQKNPHLSGPHTGSCYSGQFKVLRGGCWSEVKFERSRILTAAKNETRVLSRNPWIQHFRSNSDNEAVDSCPHMEINCTSEQEIDIGGERQGEEDCGEAASSSQLPSCCTHVCHEDSLRSSTVGKIRILFFLKASGQNFVDDLEGDNRVSRLCKKRYRTTMFDANHHQAAQLGKLPTVPRNDENVPSDQGNDSDCTSPKAPKID</sequence>
<organism evidence="3 4">
    <name type="scientific">Spirodela intermedia</name>
    <name type="common">Intermediate duckweed</name>
    <dbReference type="NCBI Taxonomy" id="51605"/>
    <lineage>
        <taxon>Eukaryota</taxon>
        <taxon>Viridiplantae</taxon>
        <taxon>Streptophyta</taxon>
        <taxon>Embryophyta</taxon>
        <taxon>Tracheophyta</taxon>
        <taxon>Spermatophyta</taxon>
        <taxon>Magnoliopsida</taxon>
        <taxon>Liliopsida</taxon>
        <taxon>Araceae</taxon>
        <taxon>Lemnoideae</taxon>
        <taxon>Spirodela</taxon>
    </lineage>
</organism>
<dbReference type="PANTHER" id="PTHR33676">
    <property type="entry name" value="COLD REGULATED PROTEIN 27"/>
    <property type="match status" value="1"/>
</dbReference>
<dbReference type="PANTHER" id="PTHR33676:SF3">
    <property type="entry name" value="COLD-REGULATED PROTEIN 27"/>
    <property type="match status" value="1"/>
</dbReference>
<dbReference type="AlphaFoldDB" id="A0A7I8KBI9"/>
<name>A0A7I8KBI9_SPIIN</name>
<feature type="region of interest" description="Disordered" evidence="1">
    <location>
        <begin position="234"/>
        <end position="269"/>
    </location>
</feature>
<dbReference type="InterPro" id="IPR044678">
    <property type="entry name" value="COR27/28"/>
</dbReference>
<evidence type="ECO:0000256" key="1">
    <source>
        <dbReference type="SAM" id="MobiDB-lite"/>
    </source>
</evidence>
<proteinExistence type="predicted"/>
<dbReference type="OrthoDB" id="1923282at2759"/>
<reference evidence="3" key="1">
    <citation type="submission" date="2020-02" db="EMBL/GenBank/DDBJ databases">
        <authorList>
            <person name="Scholz U."/>
            <person name="Mascher M."/>
            <person name="Fiebig A."/>
        </authorList>
    </citation>
    <scope>NUCLEOTIDE SEQUENCE</scope>
</reference>
<evidence type="ECO:0000313" key="4">
    <source>
        <dbReference type="Proteomes" id="UP000663760"/>
    </source>
</evidence>
<evidence type="ECO:0000313" key="3">
    <source>
        <dbReference type="EMBL" id="CAA7395157.1"/>
    </source>
</evidence>
<evidence type="ECO:0000313" key="2">
    <source>
        <dbReference type="EMBL" id="CAA2619147.1"/>
    </source>
</evidence>
<accession>A0A7I8KBI9</accession>
<dbReference type="EMBL" id="LR743591">
    <property type="protein sequence ID" value="CAA2619147.1"/>
    <property type="molecule type" value="Genomic_DNA"/>
</dbReference>
<protein>
    <submittedName>
        <fullName evidence="3">Uncharacterized protein</fullName>
    </submittedName>
</protein>
<dbReference type="EMBL" id="LR746267">
    <property type="protein sequence ID" value="CAA7395157.1"/>
    <property type="molecule type" value="Genomic_DNA"/>
</dbReference>
<gene>
    <name evidence="2" type="ORF">SI7747_04005314</name>
    <name evidence="3" type="ORF">SI8410_04005818</name>
</gene>
<dbReference type="Proteomes" id="UP000663760">
    <property type="component" value="Chromosome 4"/>
</dbReference>
<keyword evidence="4" id="KW-1185">Reference proteome</keyword>
<dbReference type="GO" id="GO:0042752">
    <property type="term" value="P:regulation of circadian rhythm"/>
    <property type="evidence" value="ECO:0007669"/>
    <property type="project" value="InterPro"/>
</dbReference>
<feature type="compositionally biased region" description="Polar residues" evidence="1">
    <location>
        <begin position="249"/>
        <end position="261"/>
    </location>
</feature>
<dbReference type="GO" id="GO:0009409">
    <property type="term" value="P:response to cold"/>
    <property type="evidence" value="ECO:0007669"/>
    <property type="project" value="InterPro"/>
</dbReference>